<evidence type="ECO:0000259" key="7">
    <source>
        <dbReference type="PROSITE" id="PS50089"/>
    </source>
</evidence>
<dbReference type="SUPFAM" id="SSF57850">
    <property type="entry name" value="RING/U-box"/>
    <property type="match status" value="1"/>
</dbReference>
<dbReference type="PROSITE" id="PS00518">
    <property type="entry name" value="ZF_RING_1"/>
    <property type="match status" value="1"/>
</dbReference>
<dbReference type="AlphaFoldDB" id="A0A8W8HUY7"/>
<dbReference type="SUPFAM" id="SSF101898">
    <property type="entry name" value="NHL repeat"/>
    <property type="match status" value="1"/>
</dbReference>
<dbReference type="PANTHER" id="PTHR25462">
    <property type="entry name" value="BONUS, ISOFORM C-RELATED"/>
    <property type="match status" value="1"/>
</dbReference>
<evidence type="ECO:0000256" key="3">
    <source>
        <dbReference type="ARBA" id="ARBA00022833"/>
    </source>
</evidence>
<dbReference type="EnsemblMetazoa" id="G1118.3">
    <property type="protein sequence ID" value="G1118.3:cds"/>
    <property type="gene ID" value="G1118"/>
</dbReference>
<dbReference type="Gene3D" id="3.30.160.60">
    <property type="entry name" value="Classic Zinc Finger"/>
    <property type="match status" value="1"/>
</dbReference>
<dbReference type="PROSITE" id="PS50119">
    <property type="entry name" value="ZF_BBOX"/>
    <property type="match status" value="2"/>
</dbReference>
<dbReference type="EnsemblMetazoa" id="G1118.4">
    <property type="protein sequence ID" value="G1118.4:cds"/>
    <property type="gene ID" value="G1118"/>
</dbReference>
<feature type="domain" description="B box-type" evidence="8">
    <location>
        <begin position="155"/>
        <end position="196"/>
    </location>
</feature>
<accession>A0A8W8HUY7</accession>
<reference evidence="9" key="1">
    <citation type="submission" date="2022-08" db="UniProtKB">
        <authorList>
            <consortium name="EnsemblMetazoa"/>
        </authorList>
    </citation>
    <scope>IDENTIFICATION</scope>
    <source>
        <strain evidence="9">05x7-T-G4-1.051#20</strain>
    </source>
</reference>
<organism evidence="9 10">
    <name type="scientific">Magallana gigas</name>
    <name type="common">Pacific oyster</name>
    <name type="synonym">Crassostrea gigas</name>
    <dbReference type="NCBI Taxonomy" id="29159"/>
    <lineage>
        <taxon>Eukaryota</taxon>
        <taxon>Metazoa</taxon>
        <taxon>Spiralia</taxon>
        <taxon>Lophotrochozoa</taxon>
        <taxon>Mollusca</taxon>
        <taxon>Bivalvia</taxon>
        <taxon>Autobranchia</taxon>
        <taxon>Pteriomorphia</taxon>
        <taxon>Ostreida</taxon>
        <taxon>Ostreoidea</taxon>
        <taxon>Ostreidae</taxon>
        <taxon>Magallana</taxon>
    </lineage>
</organism>
<dbReference type="InterPro" id="IPR017907">
    <property type="entry name" value="Znf_RING_CS"/>
</dbReference>
<dbReference type="InterPro" id="IPR011042">
    <property type="entry name" value="6-blade_b-propeller_TolB-like"/>
</dbReference>
<dbReference type="OrthoDB" id="6161695at2759"/>
<dbReference type="Pfam" id="PF00097">
    <property type="entry name" value="zf-C3HC4"/>
    <property type="match status" value="1"/>
</dbReference>
<evidence type="ECO:0000256" key="2">
    <source>
        <dbReference type="ARBA" id="ARBA00022771"/>
    </source>
</evidence>
<dbReference type="InterPro" id="IPR000315">
    <property type="entry name" value="Znf_B-box"/>
</dbReference>
<feature type="compositionally biased region" description="Basic and acidic residues" evidence="6">
    <location>
        <begin position="377"/>
        <end position="390"/>
    </location>
</feature>
<feature type="domain" description="RING-type" evidence="7">
    <location>
        <begin position="15"/>
        <end position="58"/>
    </location>
</feature>
<dbReference type="Gene3D" id="3.30.40.10">
    <property type="entry name" value="Zinc/RING finger domain, C3HC4 (zinc finger)"/>
    <property type="match status" value="1"/>
</dbReference>
<dbReference type="Gene3D" id="2.120.10.30">
    <property type="entry name" value="TolB, C-terminal domain"/>
    <property type="match status" value="1"/>
</dbReference>
<feature type="compositionally biased region" description="Polar residues" evidence="6">
    <location>
        <begin position="362"/>
        <end position="374"/>
    </location>
</feature>
<name>A0A8W8HUY7_MAGGI</name>
<keyword evidence="10" id="KW-1185">Reference proteome</keyword>
<dbReference type="InterPro" id="IPR018957">
    <property type="entry name" value="Znf_C3HC4_RING-type"/>
</dbReference>
<evidence type="ECO:0008006" key="11">
    <source>
        <dbReference type="Google" id="ProtNLM"/>
    </source>
</evidence>
<evidence type="ECO:0000256" key="4">
    <source>
        <dbReference type="PROSITE-ProRule" id="PRU00024"/>
    </source>
</evidence>
<dbReference type="EnsemblMetazoa" id="G1118.5">
    <property type="protein sequence ID" value="G1118.5:cds"/>
    <property type="gene ID" value="G1118"/>
</dbReference>
<keyword evidence="2 4" id="KW-0863">Zinc-finger</keyword>
<evidence type="ECO:0000256" key="5">
    <source>
        <dbReference type="SAM" id="Coils"/>
    </source>
</evidence>
<evidence type="ECO:0000256" key="1">
    <source>
        <dbReference type="ARBA" id="ARBA00022723"/>
    </source>
</evidence>
<dbReference type="InterPro" id="IPR013083">
    <property type="entry name" value="Znf_RING/FYVE/PHD"/>
</dbReference>
<dbReference type="SMART" id="SM00336">
    <property type="entry name" value="BBOX"/>
    <property type="match status" value="2"/>
</dbReference>
<evidence type="ECO:0000259" key="8">
    <source>
        <dbReference type="PROSITE" id="PS50119"/>
    </source>
</evidence>
<dbReference type="PROSITE" id="PS50089">
    <property type="entry name" value="ZF_RING_2"/>
    <property type="match status" value="1"/>
</dbReference>
<feature type="region of interest" description="Disordered" evidence="6">
    <location>
        <begin position="362"/>
        <end position="390"/>
    </location>
</feature>
<evidence type="ECO:0000313" key="9">
    <source>
        <dbReference type="EnsemblMetazoa" id="G1118.4:cds"/>
    </source>
</evidence>
<dbReference type="Proteomes" id="UP000005408">
    <property type="component" value="Unassembled WGS sequence"/>
</dbReference>
<evidence type="ECO:0000256" key="6">
    <source>
        <dbReference type="SAM" id="MobiDB-lite"/>
    </source>
</evidence>
<dbReference type="SUPFAM" id="SSF57845">
    <property type="entry name" value="B-box zinc-binding domain"/>
    <property type="match status" value="1"/>
</dbReference>
<dbReference type="InterPro" id="IPR001841">
    <property type="entry name" value="Znf_RING"/>
</dbReference>
<feature type="domain" description="B box-type" evidence="8">
    <location>
        <begin position="89"/>
        <end position="140"/>
    </location>
</feature>
<protein>
    <recommendedName>
        <fullName evidence="11">Tripartite motif-containing protein 56</fullName>
    </recommendedName>
</protein>
<evidence type="ECO:0000313" key="10">
    <source>
        <dbReference type="Proteomes" id="UP000005408"/>
    </source>
</evidence>
<keyword evidence="1" id="KW-0479">Metal-binding</keyword>
<feature type="coiled-coil region" evidence="5">
    <location>
        <begin position="221"/>
        <end position="263"/>
    </location>
</feature>
<dbReference type="PANTHER" id="PTHR25462:SF296">
    <property type="entry name" value="MEIOTIC P26, ISOFORM F"/>
    <property type="match status" value="1"/>
</dbReference>
<dbReference type="InterPro" id="IPR047153">
    <property type="entry name" value="TRIM45/56/19-like"/>
</dbReference>
<dbReference type="SMART" id="SM00184">
    <property type="entry name" value="RING"/>
    <property type="match status" value="1"/>
</dbReference>
<dbReference type="CDD" id="cd19757">
    <property type="entry name" value="Bbox1"/>
    <property type="match status" value="1"/>
</dbReference>
<dbReference type="GO" id="GO:0008270">
    <property type="term" value="F:zinc ion binding"/>
    <property type="evidence" value="ECO:0007669"/>
    <property type="project" value="UniProtKB-KW"/>
</dbReference>
<sequence length="636" mass="71773">MASVTSTITEEFLTCTICFEIYKDPKTLPCLHSFCKDCINNLRQEKAGKNSYPCPICREVFQLPKDGADDLKTNFCLKNLIDFVTSTKEVKKLCSFCRIKGENINATSLCLTCNDLLCTECADHRHKATTLTLHHRVVPLAEVTAGKYNDEIRSKQQIPCSKHEGEDLRFFCETCDVPVCRDCIVLGHQNHKCLAPSDARKHMDENLNSLMDLLNQKIKTFQNAKEKVVTSQKKIETEKKKVEENLERQMSALIKKITDSKKAVEEEFNQFVKSKQDILHQKEASIESERKLLNETYSFCSNILRCGSDIEVLSMKTEMKERLSKLQSSNDTEICDIKELVLPDIQFCNERTIFKMIVNTNETESSKPKSQSNAVVAKEHKDGSDRKDEATIKGFQDQLESKKPYYTSVAWIDEDTIAVVDKRNQKLKLISREKGVATTTFCKHCLVATSFKNGIACKSEGGTLNVYNSSLEPRKFISSVSTILTCHPNSHEICWLSGLKRICILRGNDIKEITIYDPNTDSNLSDPKFGHVLINGMFAVSDWDKECVFLIAKSGRVSRRKYIDANPKPGSISSDSNCNVYVCDFQRNSLIIFTQSGETLRSVQLGAIAPNPKSIAVRNRKALIANGNSIVEVELK</sequence>
<keyword evidence="5" id="KW-0175">Coiled coil</keyword>
<dbReference type="Pfam" id="PF00643">
    <property type="entry name" value="zf-B_box"/>
    <property type="match status" value="1"/>
</dbReference>
<proteinExistence type="predicted"/>
<keyword evidence="3" id="KW-0862">Zinc</keyword>